<dbReference type="Proteomes" id="UP000887159">
    <property type="component" value="Unassembled WGS sequence"/>
</dbReference>
<comment type="caution">
    <text evidence="1">The sequence shown here is derived from an EMBL/GenBank/DDBJ whole genome shotgun (WGS) entry which is preliminary data.</text>
</comment>
<name>A0A8X6RDI6_TRICX</name>
<proteinExistence type="predicted"/>
<dbReference type="EMBL" id="BMAU01021171">
    <property type="protein sequence ID" value="GFX93008.1"/>
    <property type="molecule type" value="Genomic_DNA"/>
</dbReference>
<reference evidence="1" key="1">
    <citation type="submission" date="2020-08" db="EMBL/GenBank/DDBJ databases">
        <title>Multicomponent nature underlies the extraordinary mechanical properties of spider dragline silk.</title>
        <authorList>
            <person name="Kono N."/>
            <person name="Nakamura H."/>
            <person name="Mori M."/>
            <person name="Yoshida Y."/>
            <person name="Ohtoshi R."/>
            <person name="Malay A.D."/>
            <person name="Moran D.A.P."/>
            <person name="Tomita M."/>
            <person name="Numata K."/>
            <person name="Arakawa K."/>
        </authorList>
    </citation>
    <scope>NUCLEOTIDE SEQUENCE</scope>
</reference>
<evidence type="ECO:0000313" key="1">
    <source>
        <dbReference type="EMBL" id="GFX93008.1"/>
    </source>
</evidence>
<organism evidence="1 2">
    <name type="scientific">Trichonephila clavipes</name>
    <name type="common">Golden silk orbweaver</name>
    <name type="synonym">Nephila clavipes</name>
    <dbReference type="NCBI Taxonomy" id="2585209"/>
    <lineage>
        <taxon>Eukaryota</taxon>
        <taxon>Metazoa</taxon>
        <taxon>Ecdysozoa</taxon>
        <taxon>Arthropoda</taxon>
        <taxon>Chelicerata</taxon>
        <taxon>Arachnida</taxon>
        <taxon>Araneae</taxon>
        <taxon>Araneomorphae</taxon>
        <taxon>Entelegynae</taxon>
        <taxon>Araneoidea</taxon>
        <taxon>Nephilidae</taxon>
        <taxon>Trichonephila</taxon>
    </lineage>
</organism>
<accession>A0A8X6RDI6</accession>
<keyword evidence="2" id="KW-1185">Reference proteome</keyword>
<dbReference type="AlphaFoldDB" id="A0A8X6RDI6"/>
<sequence>MVKVTDSYLACHDFDPSTTEDPLSTRGLLVMDLVSLKHGQMMRATPELAPPSPNFHTKERTFQISIDLTCITALHGGPFVALGSNSRHANHDSIP</sequence>
<gene>
    <name evidence="1" type="ORF">TNCV_139521</name>
</gene>
<evidence type="ECO:0000313" key="2">
    <source>
        <dbReference type="Proteomes" id="UP000887159"/>
    </source>
</evidence>
<protein>
    <submittedName>
        <fullName evidence="1">Uncharacterized protein</fullName>
    </submittedName>
</protein>